<dbReference type="Pfam" id="PF00732">
    <property type="entry name" value="GMC_oxred_N"/>
    <property type="match status" value="1"/>
</dbReference>
<feature type="signal peptide" evidence="5">
    <location>
        <begin position="1"/>
        <end position="19"/>
    </location>
</feature>
<dbReference type="InterPro" id="IPR007867">
    <property type="entry name" value="GMC_OxRtase_C"/>
</dbReference>
<evidence type="ECO:0000256" key="2">
    <source>
        <dbReference type="PIRSR" id="PIRSR000137-1"/>
    </source>
</evidence>
<dbReference type="AlphaFoldDB" id="A0ABD1EUE9"/>
<dbReference type="Proteomes" id="UP001566132">
    <property type="component" value="Unassembled WGS sequence"/>
</dbReference>
<comment type="cofactor">
    <cofactor evidence="3">
        <name>FAD</name>
        <dbReference type="ChEBI" id="CHEBI:57692"/>
    </cofactor>
</comment>
<name>A0ABD1EUE9_HYPHA</name>
<evidence type="ECO:0000313" key="8">
    <source>
        <dbReference type="Proteomes" id="UP001566132"/>
    </source>
</evidence>
<feature type="chain" id="PRO_5044852487" description="Glucose-methanol-choline oxidoreductase N-terminal domain-containing protein" evidence="5">
    <location>
        <begin position="20"/>
        <end position="573"/>
    </location>
</feature>
<feature type="binding site" evidence="3">
    <location>
        <position position="242"/>
    </location>
    <ligand>
        <name>FAD</name>
        <dbReference type="ChEBI" id="CHEBI:57692"/>
    </ligand>
</feature>
<dbReference type="EMBL" id="JBDJPC010000005">
    <property type="protein sequence ID" value="KAL1502404.1"/>
    <property type="molecule type" value="Genomic_DNA"/>
</dbReference>
<feature type="domain" description="Glucose-methanol-choline oxidoreductase N-terminal" evidence="6">
    <location>
        <begin position="105"/>
        <end position="128"/>
    </location>
</feature>
<reference evidence="7 8" key="1">
    <citation type="submission" date="2024-05" db="EMBL/GenBank/DDBJ databases">
        <title>Genetic variation in Jamaican populations of the coffee berry borer (Hypothenemus hampei).</title>
        <authorList>
            <person name="Errbii M."/>
            <person name="Myrie A."/>
        </authorList>
    </citation>
    <scope>NUCLEOTIDE SEQUENCE [LARGE SCALE GENOMIC DNA]</scope>
    <source>
        <strain evidence="7">JA-Hopewell-2020-01-JO</strain>
        <tissue evidence="7">Whole body</tissue>
    </source>
</reference>
<dbReference type="InterPro" id="IPR012132">
    <property type="entry name" value="GMC_OxRdtase"/>
</dbReference>
<dbReference type="PIRSF" id="PIRSF000137">
    <property type="entry name" value="Alcohol_oxidase"/>
    <property type="match status" value="1"/>
</dbReference>
<keyword evidence="4" id="KW-0285">Flavoprotein</keyword>
<dbReference type="Pfam" id="PF05199">
    <property type="entry name" value="GMC_oxred_C"/>
    <property type="match status" value="1"/>
</dbReference>
<dbReference type="SUPFAM" id="SSF54373">
    <property type="entry name" value="FAD-linked reductases, C-terminal domain"/>
    <property type="match status" value="1"/>
</dbReference>
<keyword evidence="3 4" id="KW-0274">FAD</keyword>
<comment type="similarity">
    <text evidence="1 4">Belongs to the GMC oxidoreductase family.</text>
</comment>
<dbReference type="PANTHER" id="PTHR11552:SF208">
    <property type="entry name" value="RE36204P-RELATED"/>
    <property type="match status" value="1"/>
</dbReference>
<feature type="active site" description="Proton donor" evidence="2">
    <location>
        <position position="505"/>
    </location>
</feature>
<evidence type="ECO:0000256" key="1">
    <source>
        <dbReference type="ARBA" id="ARBA00010790"/>
    </source>
</evidence>
<keyword evidence="8" id="KW-1185">Reference proteome</keyword>
<dbReference type="Gene3D" id="3.50.50.60">
    <property type="entry name" value="FAD/NAD(P)-binding domain"/>
    <property type="match status" value="1"/>
</dbReference>
<evidence type="ECO:0000256" key="5">
    <source>
        <dbReference type="SAM" id="SignalP"/>
    </source>
</evidence>
<dbReference type="SUPFAM" id="SSF51905">
    <property type="entry name" value="FAD/NAD(P)-binding domain"/>
    <property type="match status" value="1"/>
</dbReference>
<dbReference type="PANTHER" id="PTHR11552">
    <property type="entry name" value="GLUCOSE-METHANOL-CHOLINE GMC OXIDOREDUCTASE"/>
    <property type="match status" value="1"/>
</dbReference>
<dbReference type="InterPro" id="IPR036188">
    <property type="entry name" value="FAD/NAD-bd_sf"/>
</dbReference>
<comment type="caution">
    <text evidence="7">The sequence shown here is derived from an EMBL/GenBank/DDBJ whole genome shotgun (WGS) entry which is preliminary data.</text>
</comment>
<evidence type="ECO:0000256" key="3">
    <source>
        <dbReference type="PIRSR" id="PIRSR000137-2"/>
    </source>
</evidence>
<dbReference type="InterPro" id="IPR000172">
    <property type="entry name" value="GMC_OxRdtase_N"/>
</dbReference>
<dbReference type="PROSITE" id="PS00623">
    <property type="entry name" value="GMC_OXRED_1"/>
    <property type="match status" value="1"/>
</dbReference>
<feature type="active site" description="Proton acceptor" evidence="2">
    <location>
        <position position="547"/>
    </location>
</feature>
<accession>A0ABD1EUE9</accession>
<proteinExistence type="inferred from homology"/>
<evidence type="ECO:0000313" key="7">
    <source>
        <dbReference type="EMBL" id="KAL1502404.1"/>
    </source>
</evidence>
<keyword evidence="5" id="KW-0732">Signal</keyword>
<organism evidence="7 8">
    <name type="scientific">Hypothenemus hampei</name>
    <name type="common">Coffee berry borer</name>
    <dbReference type="NCBI Taxonomy" id="57062"/>
    <lineage>
        <taxon>Eukaryota</taxon>
        <taxon>Metazoa</taxon>
        <taxon>Ecdysozoa</taxon>
        <taxon>Arthropoda</taxon>
        <taxon>Hexapoda</taxon>
        <taxon>Insecta</taxon>
        <taxon>Pterygota</taxon>
        <taxon>Neoptera</taxon>
        <taxon>Endopterygota</taxon>
        <taxon>Coleoptera</taxon>
        <taxon>Polyphaga</taxon>
        <taxon>Cucujiformia</taxon>
        <taxon>Curculionidae</taxon>
        <taxon>Scolytinae</taxon>
        <taxon>Hypothenemus</taxon>
    </lineage>
</organism>
<protein>
    <recommendedName>
        <fullName evidence="6">Glucose-methanol-choline oxidoreductase N-terminal domain-containing protein</fullName>
    </recommendedName>
</protein>
<gene>
    <name evidence="7" type="ORF">ABEB36_007550</name>
</gene>
<feature type="binding site" evidence="3">
    <location>
        <position position="111"/>
    </location>
    <ligand>
        <name>FAD</name>
        <dbReference type="ChEBI" id="CHEBI:57692"/>
    </ligand>
</feature>
<evidence type="ECO:0000256" key="4">
    <source>
        <dbReference type="RuleBase" id="RU003968"/>
    </source>
</evidence>
<sequence>MWLNMLILVLLTTTQMVLSITKADYDFIIIGSGSAGSVVANRLSEIEDWNILLLEAGEKPTRFNNIPISAPVYQLIGDYNWNYTMEKQEGFCLAMEDQLCAWPRGKALGGTTVLNYMIYTRGHPEDYNKWGENNPGWSYEDVLPYFLKSENCNLDNGCDSPYHTIGGPLYVEQPYFSELTDRFIDAGRKLGYSEIDYNTDKIIGFSKMQATLKFGRRHSVATAFLNPVSKRRNLKIVEKARVTKILIDPITKATYGVEYIKNGKKMSAIASKEIILSAGVINSAQLLMLSGIGPREHLIETGISPIIQDLPVGQELYDHIAFAGMIFLINKKIEPFAKFFDPMSALNWLLQGKGFWTSLGDNYSDFELLLNGIGSLQFDRGRFSRPELRITQEFYNEYFKPLEGEGVFSIMPVLLHPKSVGSLKLRSNNPENAPLCYGNYLTEFEDLEILIKSIRTIQKLVDTDGFRQLDATLYNKPVPGCENFIFDTDSYWECAIRHLGVTLHHQIATCKMSEDFDGVVDRKLRVKGVHNLRIADTSVIPVTLSAHTSAPTIMIGEKLADIIKAQYLSSGEE</sequence>
<dbReference type="Gene3D" id="3.30.560.10">
    <property type="entry name" value="Glucose Oxidase, domain 3"/>
    <property type="match status" value="1"/>
</dbReference>
<evidence type="ECO:0000259" key="6">
    <source>
        <dbReference type="PROSITE" id="PS00623"/>
    </source>
</evidence>